<dbReference type="InterPro" id="IPR000626">
    <property type="entry name" value="Ubiquitin-like_dom"/>
</dbReference>
<dbReference type="CDD" id="cd17039">
    <property type="entry name" value="Ubl_ubiquitin_like"/>
    <property type="match status" value="1"/>
</dbReference>
<gene>
    <name evidence="2" type="ORF">ACEWY4_025072</name>
</gene>
<evidence type="ECO:0000313" key="2">
    <source>
        <dbReference type="EMBL" id="KAL2079328.1"/>
    </source>
</evidence>
<dbReference type="Gene3D" id="3.10.20.90">
    <property type="entry name" value="Phosphatidylinositol 3-kinase Catalytic Subunit, Chain A, domain 1"/>
    <property type="match status" value="1"/>
</dbReference>
<name>A0ABD1IWH9_9TELE</name>
<accession>A0ABD1IWH9</accession>
<comment type="caution">
    <text evidence="2">The sequence shown here is derived from an EMBL/GenBank/DDBJ whole genome shotgun (WGS) entry which is preliminary data.</text>
</comment>
<protein>
    <recommendedName>
        <fullName evidence="1">Ubiquitin-like domain-containing protein</fullName>
    </recommendedName>
</protein>
<dbReference type="PROSITE" id="PS50053">
    <property type="entry name" value="UBIQUITIN_2"/>
    <property type="match status" value="1"/>
</dbReference>
<dbReference type="EMBL" id="JBHFQA010000022">
    <property type="protein sequence ID" value="KAL2079328.1"/>
    <property type="molecule type" value="Genomic_DNA"/>
</dbReference>
<dbReference type="InterPro" id="IPR029071">
    <property type="entry name" value="Ubiquitin-like_domsf"/>
</dbReference>
<dbReference type="Proteomes" id="UP001591681">
    <property type="component" value="Unassembled WGS sequence"/>
</dbReference>
<feature type="domain" description="Ubiquitin-like" evidence="1">
    <location>
        <begin position="5"/>
        <end position="88"/>
    </location>
</feature>
<proteinExistence type="predicted"/>
<dbReference type="AlphaFoldDB" id="A0ABD1IWH9"/>
<dbReference type="Pfam" id="PF00240">
    <property type="entry name" value="ubiquitin"/>
    <property type="match status" value="1"/>
</dbReference>
<evidence type="ECO:0000259" key="1">
    <source>
        <dbReference type="PROSITE" id="PS50053"/>
    </source>
</evidence>
<dbReference type="SUPFAM" id="SSF54236">
    <property type="entry name" value="Ubiquitin-like"/>
    <property type="match status" value="1"/>
</dbReference>
<reference evidence="2 3" key="1">
    <citation type="submission" date="2024-09" db="EMBL/GenBank/DDBJ databases">
        <title>A chromosome-level genome assembly of Gray's grenadier anchovy, Coilia grayii.</title>
        <authorList>
            <person name="Fu Z."/>
        </authorList>
    </citation>
    <scope>NUCLEOTIDE SEQUENCE [LARGE SCALE GENOMIC DNA]</scope>
    <source>
        <strain evidence="2">G4</strain>
        <tissue evidence="2">Muscle</tissue>
    </source>
</reference>
<evidence type="ECO:0000313" key="3">
    <source>
        <dbReference type="Proteomes" id="UP001591681"/>
    </source>
</evidence>
<dbReference type="SMART" id="SM00213">
    <property type="entry name" value="UBQ"/>
    <property type="match status" value="1"/>
</dbReference>
<organism evidence="2 3">
    <name type="scientific">Coilia grayii</name>
    <name type="common">Gray's grenadier anchovy</name>
    <dbReference type="NCBI Taxonomy" id="363190"/>
    <lineage>
        <taxon>Eukaryota</taxon>
        <taxon>Metazoa</taxon>
        <taxon>Chordata</taxon>
        <taxon>Craniata</taxon>
        <taxon>Vertebrata</taxon>
        <taxon>Euteleostomi</taxon>
        <taxon>Actinopterygii</taxon>
        <taxon>Neopterygii</taxon>
        <taxon>Teleostei</taxon>
        <taxon>Clupei</taxon>
        <taxon>Clupeiformes</taxon>
        <taxon>Clupeoidei</taxon>
        <taxon>Engraulidae</taxon>
        <taxon>Coilinae</taxon>
        <taxon>Coilia</taxon>
    </lineage>
</organism>
<sequence length="101" mass="11509">MGKIYQVTVVGIQGERKNVDVATTEENFNNTTVLEFKKKLIEKLPGNTDPSEIRLLYATKQLEDTDKFSEHGIKDKSTVMMILRLHGGWRTNSMDSLFTCN</sequence>
<keyword evidence="3" id="KW-1185">Reference proteome</keyword>